<feature type="transmembrane region" description="Helical" evidence="5">
    <location>
        <begin position="71"/>
        <end position="94"/>
    </location>
</feature>
<dbReference type="PANTHER" id="PTHR42723">
    <property type="entry name" value="CHLOROPHYLL SYNTHASE"/>
    <property type="match status" value="1"/>
</dbReference>
<name>A0A1F2P870_9EURY</name>
<keyword evidence="7" id="KW-1185">Reference proteome</keyword>
<dbReference type="Gene3D" id="1.10.357.140">
    <property type="entry name" value="UbiA prenyltransferase"/>
    <property type="match status" value="1"/>
</dbReference>
<keyword evidence="2 5" id="KW-0812">Transmembrane</keyword>
<dbReference type="Gene3D" id="1.20.120.1780">
    <property type="entry name" value="UbiA prenyltransferase"/>
    <property type="match status" value="1"/>
</dbReference>
<keyword evidence="6" id="KW-0808">Transferase</keyword>
<feature type="transmembrane region" description="Helical" evidence="5">
    <location>
        <begin position="231"/>
        <end position="246"/>
    </location>
</feature>
<dbReference type="InterPro" id="IPR044878">
    <property type="entry name" value="UbiA_sf"/>
</dbReference>
<comment type="caution">
    <text evidence="6">The sequence shown here is derived from an EMBL/GenBank/DDBJ whole genome shotgun (WGS) entry which is preliminary data.</text>
</comment>
<evidence type="ECO:0000256" key="1">
    <source>
        <dbReference type="ARBA" id="ARBA00004651"/>
    </source>
</evidence>
<dbReference type="EC" id="2.5.1.-" evidence="6"/>
<comment type="subcellular location">
    <subcellularLocation>
        <location evidence="1">Cell membrane</location>
        <topology evidence="1">Multi-pass membrane protein</topology>
    </subcellularLocation>
</comment>
<evidence type="ECO:0000313" key="6">
    <source>
        <dbReference type="EMBL" id="OFV67438.1"/>
    </source>
</evidence>
<feature type="transmembrane region" description="Helical" evidence="5">
    <location>
        <begin position="16"/>
        <end position="34"/>
    </location>
</feature>
<sequence>MVGHYQNFRVIDWRTYIAMALFGYIIAGGVAVIFDLPTLFLVLTTSLYLAFAFSVNNCFDLKEDIKSGKKNNPIAVGLIGFREALIISLSTAVLGGVISYIYFGGIASVIFILLLILAFAYSAPPLRLKAHPPFDTISHGLFFGSLLFLYGYAILAAPSSVVLLIALSIFVYSITIELKNHINDYESDLAAGTITTACWLGIERTKQLFLVLHGLHFLILFAILYIYSRTYLPYIVIAMLLIWIMAPEIEKKIPASDVAAVFPYLGILLSYIH</sequence>
<dbReference type="GO" id="GO:0005886">
    <property type="term" value="C:plasma membrane"/>
    <property type="evidence" value="ECO:0007669"/>
    <property type="project" value="UniProtKB-SubCell"/>
</dbReference>
<proteinExistence type="predicted"/>
<reference evidence="6" key="1">
    <citation type="submission" date="2016-05" db="EMBL/GenBank/DDBJ databases">
        <title>Microbial consortia oxidize butane by reversing methanogenesis.</title>
        <authorList>
            <person name="Laso-Perez R."/>
            <person name="Richter M."/>
            <person name="Wegener G."/>
            <person name="Musat F."/>
        </authorList>
    </citation>
    <scope>NUCLEOTIDE SEQUENCE [LARGE SCALE GENOMIC DNA]</scope>
    <source>
        <strain evidence="6">BOX2</strain>
    </source>
</reference>
<organism evidence="6 7">
    <name type="scientific">Candidatus Syntropharchaeum caldarium</name>
    <dbReference type="NCBI Taxonomy" id="1838285"/>
    <lineage>
        <taxon>Archaea</taxon>
        <taxon>Methanobacteriati</taxon>
        <taxon>Methanobacteriota</taxon>
        <taxon>Stenosarchaea group</taxon>
        <taxon>Methanomicrobia</taxon>
        <taxon>Methanosarcinales</taxon>
        <taxon>ANME-2 cluster</taxon>
        <taxon>Candidatus Syntropharchaeum</taxon>
    </lineage>
</organism>
<gene>
    <name evidence="6" type="ORF">SCAL_001356</name>
</gene>
<evidence type="ECO:0000256" key="5">
    <source>
        <dbReference type="SAM" id="Phobius"/>
    </source>
</evidence>
<accession>A0A1F2P870</accession>
<protein>
    <submittedName>
        <fullName evidence="6">UbiA prenyltransferase</fullName>
        <ecNumber evidence="6">2.5.1.-</ecNumber>
    </submittedName>
</protein>
<dbReference type="EMBL" id="LYOS01000004">
    <property type="protein sequence ID" value="OFV67438.1"/>
    <property type="molecule type" value="Genomic_DNA"/>
</dbReference>
<dbReference type="GO" id="GO:0016765">
    <property type="term" value="F:transferase activity, transferring alkyl or aryl (other than methyl) groups"/>
    <property type="evidence" value="ECO:0007669"/>
    <property type="project" value="InterPro"/>
</dbReference>
<dbReference type="PANTHER" id="PTHR42723:SF1">
    <property type="entry name" value="CHLOROPHYLL SYNTHASE, CHLOROPLASTIC"/>
    <property type="match status" value="1"/>
</dbReference>
<feature type="transmembrane region" description="Helical" evidence="5">
    <location>
        <begin position="100"/>
        <end position="124"/>
    </location>
</feature>
<dbReference type="InterPro" id="IPR000537">
    <property type="entry name" value="UbiA_prenyltransferase"/>
</dbReference>
<dbReference type="Proteomes" id="UP000186940">
    <property type="component" value="Unassembled WGS sequence"/>
</dbReference>
<keyword evidence="3 5" id="KW-1133">Transmembrane helix</keyword>
<dbReference type="AlphaFoldDB" id="A0A1F2P870"/>
<keyword evidence="4 5" id="KW-0472">Membrane</keyword>
<evidence type="ECO:0000313" key="7">
    <source>
        <dbReference type="Proteomes" id="UP000186940"/>
    </source>
</evidence>
<evidence type="ECO:0000256" key="2">
    <source>
        <dbReference type="ARBA" id="ARBA00022692"/>
    </source>
</evidence>
<dbReference type="Pfam" id="PF01040">
    <property type="entry name" value="UbiA"/>
    <property type="match status" value="1"/>
</dbReference>
<evidence type="ECO:0000256" key="4">
    <source>
        <dbReference type="ARBA" id="ARBA00023136"/>
    </source>
</evidence>
<dbReference type="STRING" id="1838285.SCAL_001356"/>
<feature type="transmembrane region" description="Helical" evidence="5">
    <location>
        <begin position="208"/>
        <end position="225"/>
    </location>
</feature>
<evidence type="ECO:0000256" key="3">
    <source>
        <dbReference type="ARBA" id="ARBA00022989"/>
    </source>
</evidence>
<dbReference type="InterPro" id="IPR050475">
    <property type="entry name" value="Prenyltransferase_related"/>
</dbReference>